<evidence type="ECO:0000313" key="1">
    <source>
        <dbReference type="EMBL" id="KQM08176.1"/>
    </source>
</evidence>
<organism evidence="1 2">
    <name type="scientific">Candidatus [Bacteroides] periocalifornicus</name>
    <dbReference type="NCBI Taxonomy" id="1702214"/>
    <lineage>
        <taxon>Bacteria</taxon>
        <taxon>Pseudomonadati</taxon>
        <taxon>Bacteroidota</taxon>
    </lineage>
</organism>
<dbReference type="EMBL" id="LIIK01000060">
    <property type="protein sequence ID" value="KQM08176.1"/>
    <property type="molecule type" value="Genomic_DNA"/>
</dbReference>
<dbReference type="Proteomes" id="UP000054172">
    <property type="component" value="Unassembled WGS sequence"/>
</dbReference>
<protein>
    <submittedName>
        <fullName evidence="1">Uncharacterized protein</fullName>
    </submittedName>
</protein>
<dbReference type="InterPro" id="IPR015943">
    <property type="entry name" value="WD40/YVTN_repeat-like_dom_sf"/>
</dbReference>
<dbReference type="InterPro" id="IPR011047">
    <property type="entry name" value="Quinoprotein_ADH-like_sf"/>
</dbReference>
<name>A0A0Q4B599_9BACT</name>
<dbReference type="Gene3D" id="2.130.10.10">
    <property type="entry name" value="YVTN repeat-like/Quinoprotein amine dehydrogenase"/>
    <property type="match status" value="1"/>
</dbReference>
<evidence type="ECO:0000313" key="2">
    <source>
        <dbReference type="Proteomes" id="UP000054172"/>
    </source>
</evidence>
<dbReference type="STRING" id="1702214.AL399_08765"/>
<comment type="caution">
    <text evidence="1">The sequence shown here is derived from an EMBL/GenBank/DDBJ whole genome shotgun (WGS) entry which is preliminary data.</text>
</comment>
<accession>A0A0Q4B599</accession>
<keyword evidence="2" id="KW-1185">Reference proteome</keyword>
<reference evidence="1" key="1">
    <citation type="submission" date="2015-08" db="EMBL/GenBank/DDBJ databases">
        <title>Candidatus Bacteriodes Periocalifornicus.</title>
        <authorList>
            <person name="McLean J.S."/>
            <person name="Kelley S."/>
        </authorList>
    </citation>
    <scope>NUCLEOTIDE SEQUENCE [LARGE SCALE GENOMIC DNA]</scope>
    <source>
        <strain evidence="1">12B</strain>
    </source>
</reference>
<dbReference type="AlphaFoldDB" id="A0A0Q4B599"/>
<gene>
    <name evidence="1" type="ORF">AL399_08765</name>
</gene>
<sequence>MPIWAQTMVGGRGLQQEGEKEDEQVQRGDLLIQVIVSNPDGMSGSCFIQMVDSKAGKTYDNSNAFQVSYGLIGCEIGKYLYFFPDYGKNSTVDRFYVADGVLYKDKSYTFPSNEAPLFGAQVTEQKAYFANMIGKIQIVDPEKFEPIGEIDVSSYAAQGTGLSYPQMGFPLVAEGKVYFPLWQVDGQRLPKGAPGIDILVLDANTDKVLDHITSPANGLSAPAYPYGQTGFVDEKGDIYFICGGAFGTSSQYKDGIIRIKKGENKIDETYNWVLDDEKFDGHAIDWVLGGLYLGNGKYCLQVSRTDLKVSDPKESYMKDRCIVLAVLDIYSKTVVQMAPVPPTTAYASCINRFDGKVLEGVEGQTESGYYLFDPATGKASEKPIVGSQGTPFWCCQTK</sequence>
<dbReference type="PATRIC" id="fig|1702214.3.peg.399"/>
<proteinExistence type="predicted"/>
<dbReference type="SUPFAM" id="SSF50998">
    <property type="entry name" value="Quinoprotein alcohol dehydrogenase-like"/>
    <property type="match status" value="1"/>
</dbReference>